<comment type="similarity">
    <text evidence="2">Belongs to the bacterial solute-binding protein SsuA/TauA family.</text>
</comment>
<evidence type="ECO:0000313" key="5">
    <source>
        <dbReference type="EMBL" id="UTT86213.1"/>
    </source>
</evidence>
<dbReference type="InterPro" id="IPR015168">
    <property type="entry name" value="SsuA/THI5"/>
</dbReference>
<dbReference type="Proteomes" id="UP001059120">
    <property type="component" value="Chromosome 2"/>
</dbReference>
<evidence type="ECO:0000313" key="6">
    <source>
        <dbReference type="Proteomes" id="UP001059120"/>
    </source>
</evidence>
<dbReference type="RefSeq" id="WP_255232013.1">
    <property type="nucleotide sequence ID" value="NZ_CP090615.1"/>
</dbReference>
<dbReference type="SUPFAM" id="SSF53850">
    <property type="entry name" value="Periplasmic binding protein-like II"/>
    <property type="match status" value="1"/>
</dbReference>
<keyword evidence="6" id="KW-1185">Reference proteome</keyword>
<evidence type="ECO:0000256" key="2">
    <source>
        <dbReference type="ARBA" id="ARBA00010742"/>
    </source>
</evidence>
<comment type="subcellular location">
    <subcellularLocation>
        <location evidence="1">Periplasm</location>
    </subcellularLocation>
</comment>
<proteinExistence type="inferred from homology"/>
<dbReference type="Pfam" id="PF09084">
    <property type="entry name" value="NMT1"/>
    <property type="match status" value="1"/>
</dbReference>
<dbReference type="PANTHER" id="PTHR30024">
    <property type="entry name" value="ALIPHATIC SULFONATES-BINDING PROTEIN-RELATED"/>
    <property type="match status" value="1"/>
</dbReference>
<keyword evidence="3" id="KW-0732">Signal</keyword>
<dbReference type="PANTHER" id="PTHR30024:SF47">
    <property type="entry name" value="TAURINE-BINDING PERIPLASMIC PROTEIN"/>
    <property type="match status" value="1"/>
</dbReference>
<gene>
    <name evidence="5" type="ORF">LZI70_17810</name>
</gene>
<reference evidence="5" key="1">
    <citation type="submission" date="2022-01" db="EMBL/GenBank/DDBJ databases">
        <title>Alginate degradation mechanism of Vibrio pelagius WXL662.</title>
        <authorList>
            <person name="He X."/>
        </authorList>
    </citation>
    <scope>NUCLEOTIDE SEQUENCE</scope>
    <source>
        <strain evidence="5">WXL662</strain>
    </source>
</reference>
<protein>
    <submittedName>
        <fullName evidence="5">ABC transporter substrate-binding protein</fullName>
    </submittedName>
</protein>
<organism evidence="5 6">
    <name type="scientific">Vibrio pelagius</name>
    <dbReference type="NCBI Taxonomy" id="28169"/>
    <lineage>
        <taxon>Bacteria</taxon>
        <taxon>Pseudomonadati</taxon>
        <taxon>Pseudomonadota</taxon>
        <taxon>Gammaproteobacteria</taxon>
        <taxon>Vibrionales</taxon>
        <taxon>Vibrionaceae</taxon>
        <taxon>Vibrio</taxon>
    </lineage>
</organism>
<evidence type="ECO:0000256" key="1">
    <source>
        <dbReference type="ARBA" id="ARBA00004418"/>
    </source>
</evidence>
<evidence type="ECO:0000256" key="3">
    <source>
        <dbReference type="ARBA" id="ARBA00022729"/>
    </source>
</evidence>
<name>A0ABY5G7R0_VIBPE</name>
<accession>A0ABY5G7R0</accession>
<dbReference type="Gene3D" id="3.40.190.10">
    <property type="entry name" value="Periplasmic binding protein-like II"/>
    <property type="match status" value="2"/>
</dbReference>
<sequence length="328" mass="37482">MVSRRRLLQFFSIVLAVAILYCIPIYNKQKPELYTITVAVSETPLSAPFFVAQQQGFFTDNGLDVKIVPCFGGVKCADLLKNKSIDYATASETVALFQYDKNSNVEIVSSFVKSYNDMKLLTLEPVGLREIKDLSNKKVGIVKGSASEFYFDLQLISQSLQEIPVERVYLEPNHVIPALLSYQVDAVSIWEPYGFLSKVKSTVPVNNIGVSNIHQLSFNLIRKKKEIYDLDKEVALLHSLSNAIDWMNDNKEPAILLVSKKLDVNIEQIRWGWDDYLFSLTNDISLISNIQAQYRWSIINKKLNSKNLDVRNIITRTSYDIYQKKVYE</sequence>
<dbReference type="EMBL" id="CP090615">
    <property type="protein sequence ID" value="UTT86213.1"/>
    <property type="molecule type" value="Genomic_DNA"/>
</dbReference>
<evidence type="ECO:0000259" key="4">
    <source>
        <dbReference type="Pfam" id="PF09084"/>
    </source>
</evidence>
<feature type="domain" description="SsuA/THI5-like" evidence="4">
    <location>
        <begin position="46"/>
        <end position="215"/>
    </location>
</feature>